<dbReference type="Proteomes" id="UP000644020">
    <property type="component" value="Unassembled WGS sequence"/>
</dbReference>
<organism evidence="2 3">
    <name type="scientific">Streptomyces termitum</name>
    <dbReference type="NCBI Taxonomy" id="67368"/>
    <lineage>
        <taxon>Bacteria</taxon>
        <taxon>Bacillati</taxon>
        <taxon>Actinomycetota</taxon>
        <taxon>Actinomycetes</taxon>
        <taxon>Kitasatosporales</taxon>
        <taxon>Streptomycetaceae</taxon>
        <taxon>Streptomyces</taxon>
    </lineage>
</organism>
<dbReference type="AlphaFoldDB" id="A0A918TDD8"/>
<keyword evidence="3" id="KW-1185">Reference proteome</keyword>
<protein>
    <submittedName>
        <fullName evidence="2">Uncharacterized protein</fullName>
    </submittedName>
</protein>
<evidence type="ECO:0000256" key="1">
    <source>
        <dbReference type="SAM" id="MobiDB-lite"/>
    </source>
</evidence>
<dbReference type="InterPro" id="IPR036188">
    <property type="entry name" value="FAD/NAD-bd_sf"/>
</dbReference>
<evidence type="ECO:0000313" key="3">
    <source>
        <dbReference type="Proteomes" id="UP000644020"/>
    </source>
</evidence>
<evidence type="ECO:0000313" key="2">
    <source>
        <dbReference type="EMBL" id="GHB11515.1"/>
    </source>
</evidence>
<dbReference type="EMBL" id="BMUL01000030">
    <property type="protein sequence ID" value="GHB11515.1"/>
    <property type="molecule type" value="Genomic_DNA"/>
</dbReference>
<reference evidence="2" key="2">
    <citation type="submission" date="2020-09" db="EMBL/GenBank/DDBJ databases">
        <authorList>
            <person name="Sun Q."/>
            <person name="Ohkuma M."/>
        </authorList>
    </citation>
    <scope>NUCLEOTIDE SEQUENCE</scope>
    <source>
        <strain evidence="2">JCM 4518</strain>
    </source>
</reference>
<name>A0A918TDD8_9ACTN</name>
<accession>A0A918TDD8</accession>
<proteinExistence type="predicted"/>
<dbReference type="Gene3D" id="3.50.50.60">
    <property type="entry name" value="FAD/NAD(P)-binding domain"/>
    <property type="match status" value="1"/>
</dbReference>
<dbReference type="SUPFAM" id="SSF51905">
    <property type="entry name" value="FAD/NAD(P)-binding domain"/>
    <property type="match status" value="1"/>
</dbReference>
<sequence>MTRATEKWTGGRRTDGGPYDAVVVGAGAAGLARAADLSAAGLPPGVLPDRRPRRHPVGPGRAPRGRR</sequence>
<reference evidence="2" key="1">
    <citation type="journal article" date="2014" name="Int. J. Syst. Evol. Microbiol.">
        <title>Complete genome sequence of Corynebacterium casei LMG S-19264T (=DSM 44701T), isolated from a smear-ripened cheese.</title>
        <authorList>
            <consortium name="US DOE Joint Genome Institute (JGI-PGF)"/>
            <person name="Walter F."/>
            <person name="Albersmeier A."/>
            <person name="Kalinowski J."/>
            <person name="Ruckert C."/>
        </authorList>
    </citation>
    <scope>NUCLEOTIDE SEQUENCE</scope>
    <source>
        <strain evidence="2">JCM 4518</strain>
    </source>
</reference>
<gene>
    <name evidence="2" type="ORF">GCM10010305_62870</name>
</gene>
<dbReference type="RefSeq" id="WP_189983661.1">
    <property type="nucleotide sequence ID" value="NZ_BMUL01000030.1"/>
</dbReference>
<feature type="region of interest" description="Disordered" evidence="1">
    <location>
        <begin position="39"/>
        <end position="67"/>
    </location>
</feature>
<feature type="compositionally biased region" description="Low complexity" evidence="1">
    <location>
        <begin position="57"/>
        <end position="67"/>
    </location>
</feature>
<comment type="caution">
    <text evidence="2">The sequence shown here is derived from an EMBL/GenBank/DDBJ whole genome shotgun (WGS) entry which is preliminary data.</text>
</comment>